<protein>
    <submittedName>
        <fullName evidence="1">Uncharacterized protein</fullName>
    </submittedName>
</protein>
<proteinExistence type="predicted"/>
<evidence type="ECO:0000313" key="3">
    <source>
        <dbReference type="Proteomes" id="UP001596915"/>
    </source>
</evidence>
<reference evidence="1" key="3">
    <citation type="submission" date="2024-09" db="EMBL/GenBank/DDBJ databases">
        <authorList>
            <person name="Sun Q."/>
            <person name="Mori K."/>
        </authorList>
    </citation>
    <scope>NUCLEOTIDE SEQUENCE</scope>
    <source>
        <strain evidence="1">JCM 12607</strain>
    </source>
</reference>
<name>A0ABW2WXJ3_9ACTN</name>
<reference evidence="1" key="1">
    <citation type="journal article" date="2014" name="Int. J. Syst. Evol. Microbiol.">
        <title>Complete genome of a new Firmicutes species belonging to the dominant human colonic microbiota ('Ruminococcus bicirculans') reveals two chromosomes and a selective capacity to utilize plant glucans.</title>
        <authorList>
            <consortium name="NISC Comparative Sequencing Program"/>
            <person name="Wegmann U."/>
            <person name="Louis P."/>
            <person name="Goesmann A."/>
            <person name="Henrissat B."/>
            <person name="Duncan S.H."/>
            <person name="Flint H.J."/>
        </authorList>
    </citation>
    <scope>NUCLEOTIDE SEQUENCE</scope>
    <source>
        <strain evidence="1">JCM 12607</strain>
    </source>
</reference>
<sequence>MIYPISTAAPDPRATDPSLDAPLCSPLIGSLYSGYGGLDLGVQAALGGTLAWHV</sequence>
<evidence type="ECO:0000313" key="2">
    <source>
        <dbReference type="EMBL" id="MFD0630165.1"/>
    </source>
</evidence>
<dbReference type="Proteomes" id="UP001596915">
    <property type="component" value="Unassembled WGS sequence"/>
</dbReference>
<reference evidence="3" key="2">
    <citation type="journal article" date="2019" name="Int. J. Syst. Evol. Microbiol.">
        <title>The Global Catalogue of Microorganisms (GCM) 10K type strain sequencing project: providing services to taxonomists for standard genome sequencing and annotation.</title>
        <authorList>
            <consortium name="The Broad Institute Genomics Platform"/>
            <consortium name="The Broad Institute Genome Sequencing Center for Infectious Disease"/>
            <person name="Wu L."/>
            <person name="Ma J."/>
        </authorList>
    </citation>
    <scope>NUCLEOTIDE SEQUENCE [LARGE SCALE GENOMIC DNA]</scope>
    <source>
        <strain evidence="3">JCM 12607</strain>
    </source>
</reference>
<gene>
    <name evidence="1" type="ORF">ACFQ2K_17485</name>
    <name evidence="2" type="ORF">ACFQ2K_53930</name>
</gene>
<dbReference type="EMBL" id="JBHTGL010000008">
    <property type="protein sequence ID" value="MFD0624293.1"/>
    <property type="molecule type" value="Genomic_DNA"/>
</dbReference>
<evidence type="ECO:0000313" key="1">
    <source>
        <dbReference type="EMBL" id="MFD0624293.1"/>
    </source>
</evidence>
<organism evidence="1 3">
    <name type="scientific">Streptomyces sanglieri</name>
    <dbReference type="NCBI Taxonomy" id="193460"/>
    <lineage>
        <taxon>Bacteria</taxon>
        <taxon>Bacillati</taxon>
        <taxon>Actinomycetota</taxon>
        <taxon>Actinomycetes</taxon>
        <taxon>Kitasatosporales</taxon>
        <taxon>Streptomycetaceae</taxon>
        <taxon>Streptomyces</taxon>
    </lineage>
</organism>
<comment type="caution">
    <text evidence="1">The sequence shown here is derived from an EMBL/GenBank/DDBJ whole genome shotgun (WGS) entry which is preliminary data.</text>
</comment>
<keyword evidence="3" id="KW-1185">Reference proteome</keyword>
<accession>A0ABW2WXJ3</accession>
<dbReference type="EMBL" id="JBHTGL010000014">
    <property type="protein sequence ID" value="MFD0630165.1"/>
    <property type="molecule type" value="Genomic_DNA"/>
</dbReference>